<evidence type="ECO:0000256" key="11">
    <source>
        <dbReference type="ARBA" id="ARBA00023180"/>
    </source>
</evidence>
<evidence type="ECO:0000259" key="21">
    <source>
        <dbReference type="Pfam" id="PF02931"/>
    </source>
</evidence>
<dbReference type="GO" id="GO:0004888">
    <property type="term" value="F:transmembrane signaling receptor activity"/>
    <property type="evidence" value="ECO:0007669"/>
    <property type="project" value="InterPro"/>
</dbReference>
<feature type="transmembrane region" description="Helical" evidence="20">
    <location>
        <begin position="236"/>
        <end position="259"/>
    </location>
</feature>
<evidence type="ECO:0000256" key="10">
    <source>
        <dbReference type="ARBA" id="ARBA00023170"/>
    </source>
</evidence>
<evidence type="ECO:0000256" key="15">
    <source>
        <dbReference type="ARBA" id="ARBA00034104"/>
    </source>
</evidence>
<keyword evidence="12" id="KW-0628">Postsynaptic cell membrane</keyword>
<evidence type="ECO:0000256" key="5">
    <source>
        <dbReference type="ARBA" id="ARBA00022989"/>
    </source>
</evidence>
<dbReference type="Proteomes" id="UP000694890">
    <property type="component" value="Linkage group LG23"/>
</dbReference>
<keyword evidence="3 20" id="KW-0812">Transmembrane</keyword>
<dbReference type="CDD" id="cd19063">
    <property type="entry name" value="LGIC_TM_5-HT3"/>
    <property type="match status" value="1"/>
</dbReference>
<feature type="domain" description="Neurotransmitter-gated ion-channel ligand-binding" evidence="21">
    <location>
        <begin position="40"/>
        <end position="234"/>
    </location>
</feature>
<feature type="chain" id="PRO_5042316294" evidence="20">
    <location>
        <begin position="18"/>
        <end position="453"/>
    </location>
</feature>
<feature type="signal peptide" evidence="20">
    <location>
        <begin position="1"/>
        <end position="17"/>
    </location>
</feature>
<evidence type="ECO:0000256" key="20">
    <source>
        <dbReference type="RuleBase" id="RU000687"/>
    </source>
</evidence>
<evidence type="ECO:0000256" key="1">
    <source>
        <dbReference type="ARBA" id="ARBA00022448"/>
    </source>
</evidence>
<keyword evidence="11" id="KW-0325">Glycoprotein</keyword>
<dbReference type="Pfam" id="PF02932">
    <property type="entry name" value="Neur_chan_memb"/>
    <property type="match status" value="1"/>
</dbReference>
<keyword evidence="6" id="KW-0770">Synapse</keyword>
<evidence type="ECO:0000256" key="18">
    <source>
        <dbReference type="ARBA" id="ARBA00036634"/>
    </source>
</evidence>
<evidence type="ECO:0000256" key="19">
    <source>
        <dbReference type="ARBA" id="ARBA00037540"/>
    </source>
</evidence>
<dbReference type="PROSITE" id="PS00236">
    <property type="entry name" value="NEUROTR_ION_CHANNEL"/>
    <property type="match status" value="1"/>
</dbReference>
<comment type="function">
    <text evidence="19">Forms serotonin (5-hydroxytryptamine/5-HT3)-activated cation-selective channel complexes, which when activated cause fast, depolarizing responses in neurons.</text>
</comment>
<evidence type="ECO:0000256" key="16">
    <source>
        <dbReference type="ARBA" id="ARBA00034430"/>
    </source>
</evidence>
<keyword evidence="14 20" id="KW-0407">Ion channel</keyword>
<comment type="catalytic activity">
    <reaction evidence="18">
        <text>Ca(2+)(in) = Ca(2+)(out)</text>
        <dbReference type="Rhea" id="RHEA:29671"/>
        <dbReference type="ChEBI" id="CHEBI:29108"/>
    </reaction>
</comment>
<keyword evidence="7 20" id="KW-0406">Ion transport</keyword>
<dbReference type="GO" id="GO:0005230">
    <property type="term" value="F:extracellular ligand-gated monoatomic ion channel activity"/>
    <property type="evidence" value="ECO:0007669"/>
    <property type="project" value="InterPro"/>
</dbReference>
<comment type="caution">
    <text evidence="20">Lacks conserved residue(s) required for the propagation of feature annotation.</text>
</comment>
<evidence type="ECO:0000256" key="4">
    <source>
        <dbReference type="ARBA" id="ARBA00022729"/>
    </source>
</evidence>
<evidence type="ECO:0000256" key="17">
    <source>
        <dbReference type="ARBA" id="ARBA00036239"/>
    </source>
</evidence>
<gene>
    <name evidence="24" type="primary">LOC108876308</name>
</gene>
<dbReference type="InterPro" id="IPR006029">
    <property type="entry name" value="Neurotrans-gated_channel_TM"/>
</dbReference>
<dbReference type="InterPro" id="IPR038050">
    <property type="entry name" value="Neuro_actylchol_rec"/>
</dbReference>
<proteinExistence type="inferred from homology"/>
<reference evidence="24" key="1">
    <citation type="submission" date="2025-08" db="UniProtKB">
        <authorList>
            <consortium name="RefSeq"/>
        </authorList>
    </citation>
    <scope>IDENTIFICATION</scope>
    <source>
        <tissue evidence="24">Brain</tissue>
    </source>
</reference>
<keyword evidence="9" id="KW-1015">Disulfide bond</keyword>
<dbReference type="AlphaFoldDB" id="A0AAJ8AY69"/>
<name>A0AAJ8AY69_LATCA</name>
<dbReference type="Gene3D" id="1.20.58.390">
    <property type="entry name" value="Neurotransmitter-gated ion-channel transmembrane domain"/>
    <property type="match status" value="1"/>
</dbReference>
<dbReference type="FunFam" id="2.70.170.10:FF:000017">
    <property type="entry name" value="5-hydroxytryptamine receptor 3A"/>
    <property type="match status" value="1"/>
</dbReference>
<dbReference type="Pfam" id="PF02931">
    <property type="entry name" value="Neur_chan_LBD"/>
    <property type="match status" value="1"/>
</dbReference>
<organism evidence="23 24">
    <name type="scientific">Lates calcarifer</name>
    <name type="common">Barramundi</name>
    <name type="synonym">Holocentrus calcarifer</name>
    <dbReference type="NCBI Taxonomy" id="8187"/>
    <lineage>
        <taxon>Eukaryota</taxon>
        <taxon>Metazoa</taxon>
        <taxon>Chordata</taxon>
        <taxon>Craniata</taxon>
        <taxon>Vertebrata</taxon>
        <taxon>Euteleostomi</taxon>
        <taxon>Actinopterygii</taxon>
        <taxon>Neopterygii</taxon>
        <taxon>Teleostei</taxon>
        <taxon>Neoteleostei</taxon>
        <taxon>Acanthomorphata</taxon>
        <taxon>Carangaria</taxon>
        <taxon>Carangaria incertae sedis</taxon>
        <taxon>Centropomidae</taxon>
        <taxon>Lates</taxon>
    </lineage>
</organism>
<evidence type="ECO:0000256" key="3">
    <source>
        <dbReference type="ARBA" id="ARBA00022692"/>
    </source>
</evidence>
<sequence>MLIGFFFLLLLTGGASSLGNCSYHAVLKHLDLTNNKELYTLTRPVNNYTSATSVNLDVRLYAILEIVKKDQKFVPYVWVTMWWKNDFIGWNRDDFCGIKSVSVPTELMWKPDVTIEEMTEKDKAPPAPYLTIHSSGYVELANDQVIVSTCRMHVYKFPFDTQTCNLTFKSVIHSIEEIKIVQHTNSSEATEDSRKVMQTQFEWLFVNMTVTNKIVKYYNINQSVVIYTVNMKRRSALYIVNFILPVLFFLGLDLASFLISDSGGEKLSFKVTVLLAVTVMQLILNEILPASSNRIPLIAVYCIGIFSLMMLSLLETILVMYLIEKDSASQDNETDRGQTLSEDCRDKREEVNKSIQGCNVSPGKMPSELLPVEEDSGSQLMEEAHTSKKFSDDLREALKSVTLLLNSRKEEEKPNAWTRKTKTINKVFVIFYMTAASLFLLCMFFNWIKDEQH</sequence>
<dbReference type="GO" id="GO:0045211">
    <property type="term" value="C:postsynaptic membrane"/>
    <property type="evidence" value="ECO:0007669"/>
    <property type="project" value="UniProtKB-SubCell"/>
</dbReference>
<comment type="catalytic activity">
    <reaction evidence="16">
        <text>K(+)(in) = K(+)(out)</text>
        <dbReference type="Rhea" id="RHEA:29463"/>
        <dbReference type="ChEBI" id="CHEBI:29103"/>
    </reaction>
</comment>
<evidence type="ECO:0000256" key="13">
    <source>
        <dbReference type="ARBA" id="ARBA00023286"/>
    </source>
</evidence>
<keyword evidence="8 20" id="KW-0472">Membrane</keyword>
<comment type="catalytic activity">
    <reaction evidence="17">
        <text>Na(+)(in) = Na(+)(out)</text>
        <dbReference type="Rhea" id="RHEA:34963"/>
        <dbReference type="ChEBI" id="CHEBI:29101"/>
    </reaction>
</comment>
<evidence type="ECO:0000313" key="23">
    <source>
        <dbReference type="Proteomes" id="UP000694890"/>
    </source>
</evidence>
<dbReference type="SUPFAM" id="SSF63712">
    <property type="entry name" value="Nicotinic receptor ligand binding domain-like"/>
    <property type="match status" value="1"/>
</dbReference>
<feature type="domain" description="Neurotransmitter-gated ion-channel transmembrane" evidence="22">
    <location>
        <begin position="243"/>
        <end position="333"/>
    </location>
</feature>
<feature type="transmembrane region" description="Helical" evidence="20">
    <location>
        <begin position="427"/>
        <end position="448"/>
    </location>
</feature>
<dbReference type="PANTHER" id="PTHR18945">
    <property type="entry name" value="NEUROTRANSMITTER GATED ION CHANNEL"/>
    <property type="match status" value="1"/>
</dbReference>
<feature type="transmembrane region" description="Helical" evidence="20">
    <location>
        <begin position="298"/>
        <end position="323"/>
    </location>
</feature>
<dbReference type="InterPro" id="IPR006201">
    <property type="entry name" value="Neur_channel"/>
</dbReference>
<keyword evidence="1 20" id="KW-0813">Transport</keyword>
<dbReference type="KEGG" id="lcf:108876308"/>
<dbReference type="RefSeq" id="XP_050922509.1">
    <property type="nucleotide sequence ID" value="XM_051066552.1"/>
</dbReference>
<keyword evidence="5 20" id="KW-1133">Transmembrane helix</keyword>
<dbReference type="FunFam" id="1.20.58.390:FF:000103">
    <property type="entry name" value="Si:ch211-256e16.10"/>
    <property type="match status" value="1"/>
</dbReference>
<evidence type="ECO:0000256" key="14">
    <source>
        <dbReference type="ARBA" id="ARBA00023303"/>
    </source>
</evidence>
<keyword evidence="4 20" id="KW-0732">Signal</keyword>
<dbReference type="PRINTS" id="PR00252">
    <property type="entry name" value="NRIONCHANNEL"/>
</dbReference>
<accession>A0AAJ8AY69</accession>
<evidence type="ECO:0000256" key="7">
    <source>
        <dbReference type="ARBA" id="ARBA00023065"/>
    </source>
</evidence>
<evidence type="ECO:0000256" key="6">
    <source>
        <dbReference type="ARBA" id="ARBA00023018"/>
    </source>
</evidence>
<keyword evidence="13" id="KW-1071">Ligand-gated ion channel</keyword>
<dbReference type="GeneID" id="108876308"/>
<evidence type="ECO:0000259" key="22">
    <source>
        <dbReference type="Pfam" id="PF02932"/>
    </source>
</evidence>
<dbReference type="InterPro" id="IPR049944">
    <property type="entry name" value="LGIC_TM_5-HT3"/>
</dbReference>
<evidence type="ECO:0000313" key="24">
    <source>
        <dbReference type="RefSeq" id="XP_050922509.1"/>
    </source>
</evidence>
<evidence type="ECO:0000256" key="9">
    <source>
        <dbReference type="ARBA" id="ARBA00023157"/>
    </source>
</evidence>
<dbReference type="InterPro" id="IPR006202">
    <property type="entry name" value="Neur_chan_lig-bd"/>
</dbReference>
<dbReference type="InterPro" id="IPR036719">
    <property type="entry name" value="Neuro-gated_channel_TM_sf"/>
</dbReference>
<comment type="similarity">
    <text evidence="20">Belongs to the ligand-gated ion channel (TC 1.A.9) family.</text>
</comment>
<dbReference type="SUPFAM" id="SSF90112">
    <property type="entry name" value="Neurotransmitter-gated ion-channel transmembrane pore"/>
    <property type="match status" value="1"/>
</dbReference>
<keyword evidence="2" id="KW-1003">Cell membrane</keyword>
<protein>
    <submittedName>
        <fullName evidence="24">5-hydroxytryptamine receptor 3A-like</fullName>
    </submittedName>
</protein>
<evidence type="ECO:0000256" key="12">
    <source>
        <dbReference type="ARBA" id="ARBA00023257"/>
    </source>
</evidence>
<evidence type="ECO:0000256" key="2">
    <source>
        <dbReference type="ARBA" id="ARBA00022475"/>
    </source>
</evidence>
<dbReference type="Gene3D" id="2.70.170.10">
    <property type="entry name" value="Neurotransmitter-gated ion-channel ligand-binding domain"/>
    <property type="match status" value="1"/>
</dbReference>
<keyword evidence="10" id="KW-0675">Receptor</keyword>
<evidence type="ECO:0000256" key="8">
    <source>
        <dbReference type="ARBA" id="ARBA00023136"/>
    </source>
</evidence>
<dbReference type="InterPro" id="IPR036734">
    <property type="entry name" value="Neur_chan_lig-bd_sf"/>
</dbReference>
<dbReference type="InterPro" id="IPR018000">
    <property type="entry name" value="Neurotransmitter_ion_chnl_CS"/>
</dbReference>
<comment type="subcellular location">
    <subcellularLocation>
        <location evidence="15">Postsynaptic cell membrane</location>
        <topology evidence="15">Multi-pass membrane protein</topology>
    </subcellularLocation>
</comment>